<feature type="region of interest" description="Disordered" evidence="15">
    <location>
        <begin position="632"/>
        <end position="706"/>
    </location>
</feature>
<feature type="compositionally biased region" description="Basic and acidic residues" evidence="15">
    <location>
        <begin position="667"/>
        <end position="678"/>
    </location>
</feature>
<dbReference type="FunFam" id="3.40.50.1010:FF:000044">
    <property type="entry name" value="DNA repair endonuclease"/>
    <property type="match status" value="1"/>
</dbReference>
<dbReference type="GO" id="GO:0005634">
    <property type="term" value="C:nucleus"/>
    <property type="evidence" value="ECO:0007669"/>
    <property type="project" value="UniProtKB-SubCell"/>
</dbReference>
<dbReference type="PROSITE" id="PS50330">
    <property type="entry name" value="UIM"/>
    <property type="match status" value="1"/>
</dbReference>
<dbReference type="VEuPathDB" id="VectorBase:PPAPM1_002863"/>
<dbReference type="PROSITE" id="PS00842">
    <property type="entry name" value="XPG_2"/>
    <property type="match status" value="1"/>
</dbReference>
<evidence type="ECO:0000313" key="18">
    <source>
        <dbReference type="EnsemblMetazoa" id="PPAI000794-PA"/>
    </source>
</evidence>
<feature type="compositionally biased region" description="Basic and acidic residues" evidence="15">
    <location>
        <begin position="643"/>
        <end position="654"/>
    </location>
</feature>
<dbReference type="Pfam" id="PF00867">
    <property type="entry name" value="XPG_I"/>
    <property type="match status" value="1"/>
</dbReference>
<evidence type="ECO:0000256" key="4">
    <source>
        <dbReference type="ARBA" id="ARBA00022553"/>
    </source>
</evidence>
<keyword evidence="11" id="KW-0234">DNA repair</keyword>
<dbReference type="EnsemblMetazoa" id="PPAI000794-RA">
    <property type="protein sequence ID" value="PPAI000794-PA"/>
    <property type="gene ID" value="PPAI000794"/>
</dbReference>
<dbReference type="GO" id="GO:0017108">
    <property type="term" value="F:5'-flap endonuclease activity"/>
    <property type="evidence" value="ECO:0007669"/>
    <property type="project" value="UniProtKB-ARBA"/>
</dbReference>
<dbReference type="Gene3D" id="3.40.50.1010">
    <property type="entry name" value="5'-nuclease"/>
    <property type="match status" value="2"/>
</dbReference>
<dbReference type="PROSITE" id="PS00841">
    <property type="entry name" value="XPG_1"/>
    <property type="match status" value="1"/>
</dbReference>
<reference evidence="18" key="1">
    <citation type="submission" date="2022-08" db="UniProtKB">
        <authorList>
            <consortium name="EnsemblMetazoa"/>
        </authorList>
    </citation>
    <scope>IDENTIFICATION</scope>
    <source>
        <strain evidence="18">Israel</strain>
    </source>
</reference>
<keyword evidence="5" id="KW-0540">Nuclease</keyword>
<proteinExistence type="inferred from homology"/>
<dbReference type="PANTHER" id="PTHR16171">
    <property type="entry name" value="DNA REPAIR PROTEIN COMPLEMENTING XP-G CELLS-RELATED"/>
    <property type="match status" value="1"/>
</dbReference>
<evidence type="ECO:0000256" key="15">
    <source>
        <dbReference type="SAM" id="MobiDB-lite"/>
    </source>
</evidence>
<protein>
    <recommendedName>
        <fullName evidence="20">DNA repair protein complementing XP-G cells</fullName>
    </recommendedName>
</protein>
<comment type="similarity">
    <text evidence="3">Belongs to the XPG/RAD2 endonuclease family. XPG subfamily.</text>
</comment>
<comment type="cofactor">
    <cofactor evidence="1">
        <name>Mg(2+)</name>
        <dbReference type="ChEBI" id="CHEBI:18420"/>
    </cofactor>
</comment>
<dbReference type="SUPFAM" id="SSF47807">
    <property type="entry name" value="5' to 3' exonuclease, C-terminal subdomain"/>
    <property type="match status" value="1"/>
</dbReference>
<dbReference type="EMBL" id="AJVK01002390">
    <property type="status" value="NOT_ANNOTATED_CDS"/>
    <property type="molecule type" value="Genomic_DNA"/>
</dbReference>
<evidence type="ECO:0000256" key="1">
    <source>
        <dbReference type="ARBA" id="ARBA00001946"/>
    </source>
</evidence>
<dbReference type="AlphaFoldDB" id="A0A1B0D0C2"/>
<dbReference type="GO" id="GO:0000400">
    <property type="term" value="F:four-way junction DNA binding"/>
    <property type="evidence" value="ECO:0007669"/>
    <property type="project" value="UniProtKB-ARBA"/>
</dbReference>
<evidence type="ECO:0000313" key="19">
    <source>
        <dbReference type="Proteomes" id="UP000092462"/>
    </source>
</evidence>
<evidence type="ECO:0000256" key="11">
    <source>
        <dbReference type="ARBA" id="ARBA00023204"/>
    </source>
</evidence>
<keyword evidence="7" id="KW-0255">Endonuclease</keyword>
<evidence type="ECO:0000259" key="17">
    <source>
        <dbReference type="SMART" id="SM00485"/>
    </source>
</evidence>
<evidence type="ECO:0000256" key="10">
    <source>
        <dbReference type="ARBA" id="ARBA00022842"/>
    </source>
</evidence>
<evidence type="ECO:0000256" key="3">
    <source>
        <dbReference type="ARBA" id="ARBA00005283"/>
    </source>
</evidence>
<dbReference type="Proteomes" id="UP000092462">
    <property type="component" value="Unassembled WGS sequence"/>
</dbReference>
<keyword evidence="8" id="KW-0227">DNA damage</keyword>
<keyword evidence="6" id="KW-0479">Metal-binding</keyword>
<organism evidence="18 19">
    <name type="scientific">Phlebotomus papatasi</name>
    <name type="common">Sandfly</name>
    <dbReference type="NCBI Taxonomy" id="29031"/>
    <lineage>
        <taxon>Eukaryota</taxon>
        <taxon>Metazoa</taxon>
        <taxon>Ecdysozoa</taxon>
        <taxon>Arthropoda</taxon>
        <taxon>Hexapoda</taxon>
        <taxon>Insecta</taxon>
        <taxon>Pterygota</taxon>
        <taxon>Neoptera</taxon>
        <taxon>Endopterygota</taxon>
        <taxon>Diptera</taxon>
        <taxon>Nematocera</taxon>
        <taxon>Psychodoidea</taxon>
        <taxon>Psychodidae</taxon>
        <taxon>Phlebotomus</taxon>
        <taxon>Phlebotomus</taxon>
    </lineage>
</organism>
<evidence type="ECO:0000256" key="13">
    <source>
        <dbReference type="ARBA" id="ARBA00038112"/>
    </source>
</evidence>
<feature type="region of interest" description="Disordered" evidence="15">
    <location>
        <begin position="992"/>
        <end position="1084"/>
    </location>
</feature>
<dbReference type="InterPro" id="IPR006084">
    <property type="entry name" value="XPG/Rad2"/>
</dbReference>
<dbReference type="InterPro" id="IPR003903">
    <property type="entry name" value="UIM_dom"/>
</dbReference>
<evidence type="ECO:0000256" key="12">
    <source>
        <dbReference type="ARBA" id="ARBA00023242"/>
    </source>
</evidence>
<keyword evidence="10" id="KW-0460">Magnesium</keyword>
<evidence type="ECO:0000256" key="2">
    <source>
        <dbReference type="ARBA" id="ARBA00004123"/>
    </source>
</evidence>
<evidence type="ECO:0008006" key="20">
    <source>
        <dbReference type="Google" id="ProtNLM"/>
    </source>
</evidence>
<feature type="compositionally biased region" description="Basic and acidic residues" evidence="15">
    <location>
        <begin position="1059"/>
        <end position="1084"/>
    </location>
</feature>
<dbReference type="InterPro" id="IPR036279">
    <property type="entry name" value="5-3_exonuclease_C_sf"/>
</dbReference>
<evidence type="ECO:0000259" key="16">
    <source>
        <dbReference type="SMART" id="SM00484"/>
    </source>
</evidence>
<evidence type="ECO:0000256" key="8">
    <source>
        <dbReference type="ARBA" id="ARBA00022763"/>
    </source>
</evidence>
<feature type="compositionally biased region" description="Basic and acidic residues" evidence="15">
    <location>
        <begin position="136"/>
        <end position="150"/>
    </location>
</feature>
<dbReference type="GO" id="GO:0006289">
    <property type="term" value="P:nucleotide-excision repair"/>
    <property type="evidence" value="ECO:0007669"/>
    <property type="project" value="InterPro"/>
</dbReference>
<dbReference type="InterPro" id="IPR019974">
    <property type="entry name" value="XPG_CS"/>
</dbReference>
<dbReference type="SMART" id="SM00484">
    <property type="entry name" value="XPGI"/>
    <property type="match status" value="1"/>
</dbReference>
<feature type="coiled-coil region" evidence="14">
    <location>
        <begin position="724"/>
        <end position="758"/>
    </location>
</feature>
<dbReference type="GO" id="GO:0008821">
    <property type="term" value="F:crossover junction DNA endonuclease activity"/>
    <property type="evidence" value="ECO:0007669"/>
    <property type="project" value="UniProtKB-ARBA"/>
</dbReference>
<dbReference type="GO" id="GO:0046872">
    <property type="term" value="F:metal ion binding"/>
    <property type="evidence" value="ECO:0007669"/>
    <property type="project" value="UniProtKB-KW"/>
</dbReference>
<dbReference type="SMART" id="SM00485">
    <property type="entry name" value="XPGN"/>
    <property type="match status" value="1"/>
</dbReference>
<sequence>MGVTGLWKLLEPSGKPVPLETLENKVLAIDISIWLHQVVKGFQDSKGGTIPHAHLLGLFHRLCKLLFYRIKPVFVFDGGVPALKRQTIKKRHETKKQFLNTADRLQELLLEALAKEKVVQQVLGDSAPLLTKSPKKKVEEEQKPSRDDMFKLPPLESPPTTSLDDTFEEKKVSALNLHSVDVNSAAFKALPADKRYEILTDIKETRKQSSWGRLHELPVQSNDFANFQMARLLKRRQVQLSLEEAEKDMGGVTLSFSELEKMLTEEGVLAAASKDKGQRIANDNVTKFVFVRDLKKAFEEAKKTEAKDTGESGQSSSTSNSEPSELGTEFESDLQKAIAMSLEEDEPDEDEDEHGGVKMSEAQKKFLKGAAKSLARTYMMEFGGMSSEDVEELFKESEEESPTVEVTQIDFEAGQKKIPEEKIESISSDSDSDLEEVPMEENGSLEVVINPNEIKESLEDDLFSDIFAKEEEEAPVSETNSSEVVKNPEEIGTSLKPLKITPTEDPAVLEVKNTPEILVDQNEVEKIFIAAKEGESLKIPDQDVKVSEETPEKGEETIIKLPIETQLDTQRSILEELRQQKEETIIKLPIETQLDTQKSILEELRQQKDSIPSITLDDLTIDQENAIKEASQGIIEISDTEEEKTPTKPKKSLDDYFTVTPGRRKEKKDEQSDEDVPKVKSPFFVKKSPRSEKKSPGKLSSAEKKPIVAKELFPEGSIKSQEPLELTEENREKLKEMREDFAKDAKQLETERNKQERLGVSITDKMSHECKELLRLFGIPYVVAPMEAEAQCAFMNAIQLTDGTITDDSDIWLFGGQTVYKNFFDQRKHVLEYRMEKIEKLFKVDRNKLIQMAMLVGSDYTIGINGIGAVTALEILAQFPGTESYDTDVARLSGLKSFKEWWYGSRHTSSKRSVLKGKLNNIVITDGFPSIQLAKKKFGWPRSRTDELLDPVLKKLKDRKVQPSIKNYFNILTPHHTTEMKVSKRVRKAINSLSGETSAPSDMAVDEPKKPRKRTTKKSENGKKEEKAPLKRRSTEPIPSTSRGIEKIPRIPNTKLKIPQREKDQKEAQDKMKKAIEVFKKKNA</sequence>
<feature type="domain" description="XPG N-terminal" evidence="17">
    <location>
        <begin position="1"/>
        <end position="98"/>
    </location>
</feature>
<feature type="region of interest" description="Disordered" evidence="15">
    <location>
        <begin position="471"/>
        <end position="490"/>
    </location>
</feature>
<name>A0A1B0D0C2_PHLPP</name>
<dbReference type="InterPro" id="IPR006085">
    <property type="entry name" value="XPG_DNA_repair_N"/>
</dbReference>
<feature type="compositionally biased region" description="Basic and acidic residues" evidence="15">
    <location>
        <begin position="413"/>
        <end position="424"/>
    </location>
</feature>
<comment type="subcellular location">
    <subcellularLocation>
        <location evidence="2">Nucleus</location>
    </subcellularLocation>
</comment>
<dbReference type="PRINTS" id="PR00853">
    <property type="entry name" value="XPGRADSUPER"/>
</dbReference>
<feature type="compositionally biased region" description="Basic and acidic residues" evidence="15">
    <location>
        <begin position="1017"/>
        <end position="1035"/>
    </location>
</feature>
<feature type="region of interest" description="Disordered" evidence="15">
    <location>
        <begin position="133"/>
        <end position="164"/>
    </location>
</feature>
<feature type="domain" description="XPG-I" evidence="16">
    <location>
        <begin position="775"/>
        <end position="844"/>
    </location>
</feature>
<keyword evidence="4" id="KW-0597">Phosphoprotein</keyword>
<keyword evidence="14" id="KW-0175">Coiled coil</keyword>
<evidence type="ECO:0000256" key="7">
    <source>
        <dbReference type="ARBA" id="ARBA00022759"/>
    </source>
</evidence>
<evidence type="ECO:0000256" key="14">
    <source>
        <dbReference type="SAM" id="Coils"/>
    </source>
</evidence>
<keyword evidence="12" id="KW-0539">Nucleus</keyword>
<feature type="compositionally biased region" description="Acidic residues" evidence="15">
    <location>
        <begin position="430"/>
        <end position="439"/>
    </location>
</feature>
<feature type="region of interest" description="Disordered" evidence="15">
    <location>
        <begin position="396"/>
        <end position="451"/>
    </location>
</feature>
<dbReference type="Pfam" id="PF00752">
    <property type="entry name" value="XPG_N"/>
    <property type="match status" value="1"/>
</dbReference>
<dbReference type="PANTHER" id="PTHR16171:SF7">
    <property type="entry name" value="DNA REPAIR PROTEIN RAD2"/>
    <property type="match status" value="1"/>
</dbReference>
<dbReference type="InterPro" id="IPR029060">
    <property type="entry name" value="PIN-like_dom_sf"/>
</dbReference>
<feature type="compositionally biased region" description="Low complexity" evidence="15">
    <location>
        <begin position="311"/>
        <end position="327"/>
    </location>
</feature>
<dbReference type="GO" id="GO:0003697">
    <property type="term" value="F:single-stranded DNA binding"/>
    <property type="evidence" value="ECO:0007669"/>
    <property type="project" value="InterPro"/>
</dbReference>
<dbReference type="SUPFAM" id="SSF88723">
    <property type="entry name" value="PIN domain-like"/>
    <property type="match status" value="1"/>
</dbReference>
<dbReference type="InterPro" id="IPR008918">
    <property type="entry name" value="HhH2"/>
</dbReference>
<dbReference type="CDD" id="cd09868">
    <property type="entry name" value="PIN_XPG_RAD2"/>
    <property type="match status" value="2"/>
</dbReference>
<evidence type="ECO:0000256" key="5">
    <source>
        <dbReference type="ARBA" id="ARBA00022722"/>
    </source>
</evidence>
<feature type="compositionally biased region" description="Basic and acidic residues" evidence="15">
    <location>
        <begin position="689"/>
        <end position="706"/>
    </location>
</feature>
<keyword evidence="9" id="KW-0378">Hydrolase</keyword>
<evidence type="ECO:0000256" key="6">
    <source>
        <dbReference type="ARBA" id="ARBA00022723"/>
    </source>
</evidence>
<dbReference type="PRINTS" id="PR00066">
    <property type="entry name" value="XRODRMPGMNTG"/>
</dbReference>
<dbReference type="SMART" id="SM00279">
    <property type="entry name" value="HhH2"/>
    <property type="match status" value="1"/>
</dbReference>
<dbReference type="FunFam" id="1.10.150.20:FF:000030">
    <property type="entry name" value="Flap endonuclease GEN-like 1"/>
    <property type="match status" value="1"/>
</dbReference>
<comment type="similarity">
    <text evidence="13">Belongs to the XPG/RAD2 endonuclease family. GEN subfamily.</text>
</comment>
<feature type="region of interest" description="Disordered" evidence="15">
    <location>
        <begin position="302"/>
        <end position="333"/>
    </location>
</feature>
<feature type="compositionally biased region" description="Low complexity" evidence="15">
    <location>
        <begin position="152"/>
        <end position="163"/>
    </location>
</feature>
<accession>A0A1B0D0C2</accession>
<keyword evidence="19" id="KW-1185">Reference proteome</keyword>
<evidence type="ECO:0000256" key="9">
    <source>
        <dbReference type="ARBA" id="ARBA00022801"/>
    </source>
</evidence>
<dbReference type="VEuPathDB" id="VectorBase:PPAI000794"/>
<dbReference type="InterPro" id="IPR006086">
    <property type="entry name" value="XPG-I_dom"/>
</dbReference>
<dbReference type="Gene3D" id="1.10.150.20">
    <property type="entry name" value="5' to 3' exonuclease, C-terminal subdomain"/>
    <property type="match status" value="1"/>
</dbReference>
<dbReference type="InterPro" id="IPR001044">
    <property type="entry name" value="XPG/Rad2_eukaryotes"/>
</dbReference>